<dbReference type="FunFam" id="3.10.50.10:FF:000007">
    <property type="entry name" value="chitinase-like protein Idgf4"/>
    <property type="match status" value="1"/>
</dbReference>
<dbReference type="PROSITE" id="PS51910">
    <property type="entry name" value="GH18_2"/>
    <property type="match status" value="1"/>
</dbReference>
<dbReference type="PANTHER" id="PTHR11177:SF235">
    <property type="entry name" value="CHITINASE-LIKE PROTEIN IDGF1-RELATED"/>
    <property type="match status" value="1"/>
</dbReference>
<evidence type="ECO:0000256" key="2">
    <source>
        <dbReference type="ARBA" id="ARBA00006606"/>
    </source>
</evidence>
<comment type="subcellular location">
    <subcellularLocation>
        <location evidence="1">Secreted</location>
    </subcellularLocation>
</comment>
<dbReference type="GO" id="GO:0005576">
    <property type="term" value="C:extracellular region"/>
    <property type="evidence" value="ECO:0007669"/>
    <property type="project" value="UniProtKB-SubCell"/>
</dbReference>
<dbReference type="GO" id="GO:0006032">
    <property type="term" value="P:chitin catabolic process"/>
    <property type="evidence" value="ECO:0007669"/>
    <property type="project" value="TreeGrafter"/>
</dbReference>
<reference evidence="10 11" key="1">
    <citation type="submission" date="2015-08" db="EMBL/GenBank/DDBJ databases">
        <title>Ancestral chromatin configuration constrains chromatin evolution on differentiating sex chromosomes in Drosophila.</title>
        <authorList>
            <person name="Zhou Q."/>
            <person name="Bachtrog D."/>
        </authorList>
    </citation>
    <scope>NUCLEOTIDE SEQUENCE [LARGE SCALE GENOMIC DNA]</scope>
    <source>
        <tissue evidence="10">Whole larvae</tissue>
    </source>
</reference>
<name>A0A0M4EWC7_DROBS</name>
<feature type="chain" id="PRO_5005793790" evidence="8">
    <location>
        <begin position="20"/>
        <end position="455"/>
    </location>
</feature>
<dbReference type="AlphaFoldDB" id="A0A0M4EWC7"/>
<keyword evidence="4" id="KW-0964">Secreted</keyword>
<dbReference type="GO" id="GO:0004568">
    <property type="term" value="F:chitinase activity"/>
    <property type="evidence" value="ECO:0007669"/>
    <property type="project" value="TreeGrafter"/>
</dbReference>
<dbReference type="GO" id="GO:0008061">
    <property type="term" value="F:chitin binding"/>
    <property type="evidence" value="ECO:0007669"/>
    <property type="project" value="InterPro"/>
</dbReference>
<dbReference type="InterPro" id="IPR001223">
    <property type="entry name" value="Glyco_hydro18_cat"/>
</dbReference>
<accession>A0A0M4EWC7</accession>
<dbReference type="EMBL" id="CP012524">
    <property type="protein sequence ID" value="ALC42082.1"/>
    <property type="molecule type" value="Genomic_DNA"/>
</dbReference>
<evidence type="ECO:0000256" key="6">
    <source>
        <dbReference type="ARBA" id="ARBA00023157"/>
    </source>
</evidence>
<dbReference type="InterPro" id="IPR029070">
    <property type="entry name" value="Chitinase_insertion_sf"/>
</dbReference>
<dbReference type="SMART" id="SM00636">
    <property type="entry name" value="Glyco_18"/>
    <property type="match status" value="1"/>
</dbReference>
<dbReference type="STRING" id="30019.A0A0M4EWC7"/>
<evidence type="ECO:0000256" key="8">
    <source>
        <dbReference type="SAM" id="SignalP"/>
    </source>
</evidence>
<gene>
    <name evidence="10" type="ORF">Dbus_chr2Rg1661</name>
</gene>
<protein>
    <submittedName>
        <fullName evidence="10">CG5210</fullName>
    </submittedName>
</protein>
<sequence>MFRTLAMLSLLLCLASVMAGKVGQQQQTGPQRHLVCYYDSTSFVREGLGKLVIDDLEPALQFCDYLIYGYAGIERDSHKAVSLNQQLDLDLGKGLYRTVTRLKRKYPNLRVLLSVGGDKDIETGEDAKDKPNKYMELLENPTGRTRFVNTVYALVKTYGFDGVDIAWQFPKNKPKKVHSGLGSIWKGFKKVFSGDSIVDERAEEHKEQFTALLRDVKNALRPDNLLLSTTVLPNVNASLFFDVPAVINYLDFVNLGAFDFFTPERNPELADYSAPIYELSERNPEFNIDAQVKFWLRHSCPASKINVGVPTYGRPWKLSEDSGDTGLPPVAKVVDEAPVGPNTQLHGIYSWPEVCALLPNDNNRYAKGAQAPLNKIADPARRFGNYAYRAADKKGDNGIWISYEDPDTAADKAGYVRSNNLGGVALYDLSYDDFRGLCTQDKYPILRAVKYRLSN</sequence>
<evidence type="ECO:0000256" key="1">
    <source>
        <dbReference type="ARBA" id="ARBA00004613"/>
    </source>
</evidence>
<organism evidence="10 11">
    <name type="scientific">Drosophila busckii</name>
    <name type="common">Fruit fly</name>
    <dbReference type="NCBI Taxonomy" id="30019"/>
    <lineage>
        <taxon>Eukaryota</taxon>
        <taxon>Metazoa</taxon>
        <taxon>Ecdysozoa</taxon>
        <taxon>Arthropoda</taxon>
        <taxon>Hexapoda</taxon>
        <taxon>Insecta</taxon>
        <taxon>Pterygota</taxon>
        <taxon>Neoptera</taxon>
        <taxon>Endopterygota</taxon>
        <taxon>Diptera</taxon>
        <taxon>Brachycera</taxon>
        <taxon>Muscomorpha</taxon>
        <taxon>Ephydroidea</taxon>
        <taxon>Drosophilidae</taxon>
        <taxon>Drosophila</taxon>
    </lineage>
</organism>
<keyword evidence="7" id="KW-0325">Glycoprotein</keyword>
<evidence type="ECO:0000313" key="10">
    <source>
        <dbReference type="EMBL" id="ALC42082.1"/>
    </source>
</evidence>
<dbReference type="CDD" id="cd02873">
    <property type="entry name" value="GH18_IDGF"/>
    <property type="match status" value="1"/>
</dbReference>
<evidence type="ECO:0000256" key="7">
    <source>
        <dbReference type="ARBA" id="ARBA00023180"/>
    </source>
</evidence>
<dbReference type="InterPro" id="IPR015520">
    <property type="entry name" value="IDGF"/>
</dbReference>
<comment type="similarity">
    <text evidence="2">Belongs to the glycosyl hydrolase 18 family. IDGF subfamily.</text>
</comment>
<keyword evidence="6" id="KW-1015">Disulfide bond</keyword>
<dbReference type="PANTHER" id="PTHR11177">
    <property type="entry name" value="CHITINASE"/>
    <property type="match status" value="1"/>
</dbReference>
<dbReference type="Gene3D" id="3.10.50.10">
    <property type="match status" value="1"/>
</dbReference>
<dbReference type="InterPro" id="IPR017853">
    <property type="entry name" value="GH"/>
</dbReference>
<evidence type="ECO:0000256" key="4">
    <source>
        <dbReference type="ARBA" id="ARBA00022525"/>
    </source>
</evidence>
<dbReference type="GO" id="GO:0005975">
    <property type="term" value="P:carbohydrate metabolic process"/>
    <property type="evidence" value="ECO:0007669"/>
    <property type="project" value="InterPro"/>
</dbReference>
<dbReference type="Gene3D" id="3.20.20.80">
    <property type="entry name" value="Glycosidases"/>
    <property type="match status" value="1"/>
</dbReference>
<dbReference type="Proteomes" id="UP000494163">
    <property type="component" value="Chromosome 2R"/>
</dbReference>
<keyword evidence="11" id="KW-1185">Reference proteome</keyword>
<evidence type="ECO:0000256" key="3">
    <source>
        <dbReference type="ARBA" id="ARBA00022473"/>
    </source>
</evidence>
<dbReference type="Pfam" id="PF00704">
    <property type="entry name" value="Glyco_hydro_18"/>
    <property type="match status" value="1"/>
</dbReference>
<dbReference type="SUPFAM" id="SSF51445">
    <property type="entry name" value="(Trans)glycosidases"/>
    <property type="match status" value="1"/>
</dbReference>
<dbReference type="InterPro" id="IPR011583">
    <property type="entry name" value="Chitinase_II/V-like_cat"/>
</dbReference>
<proteinExistence type="inferred from homology"/>
<dbReference type="OMA" id="YWLRNSC"/>
<keyword evidence="5 8" id="KW-0732">Signal</keyword>
<dbReference type="OrthoDB" id="76388at2759"/>
<dbReference type="SUPFAM" id="SSF54556">
    <property type="entry name" value="Chitinase insertion domain"/>
    <property type="match status" value="1"/>
</dbReference>
<evidence type="ECO:0000256" key="5">
    <source>
        <dbReference type="ARBA" id="ARBA00022729"/>
    </source>
</evidence>
<dbReference type="SMR" id="A0A0M4EWC7"/>
<evidence type="ECO:0000259" key="9">
    <source>
        <dbReference type="PROSITE" id="PS51910"/>
    </source>
</evidence>
<dbReference type="FunFam" id="3.20.20.80:FF:000071">
    <property type="entry name" value="Imaginal disc growth factor"/>
    <property type="match status" value="1"/>
</dbReference>
<feature type="signal peptide" evidence="8">
    <location>
        <begin position="1"/>
        <end position="19"/>
    </location>
</feature>
<dbReference type="InterPro" id="IPR050314">
    <property type="entry name" value="Glycosyl_Hydrlase_18"/>
</dbReference>
<evidence type="ECO:0000313" key="11">
    <source>
        <dbReference type="Proteomes" id="UP000494163"/>
    </source>
</evidence>
<keyword evidence="3" id="KW-0217">Developmental protein</keyword>
<feature type="domain" description="GH18" evidence="9">
    <location>
        <begin position="32"/>
        <end position="455"/>
    </location>
</feature>